<reference evidence="7 8" key="1">
    <citation type="submission" date="2020-08" db="EMBL/GenBank/DDBJ databases">
        <title>Sequencing the genomes of 1000 actinobacteria strains.</title>
        <authorList>
            <person name="Klenk H.-P."/>
        </authorList>
    </citation>
    <scope>NUCLEOTIDE SEQUENCE [LARGE SCALE GENOMIC DNA]</scope>
    <source>
        <strain evidence="7 8">DSM 105369</strain>
    </source>
</reference>
<dbReference type="EMBL" id="JACHVQ010000004">
    <property type="protein sequence ID" value="MBB2893962.1"/>
    <property type="molecule type" value="Genomic_DNA"/>
</dbReference>
<comment type="caution">
    <text evidence="7">The sequence shown here is derived from an EMBL/GenBank/DDBJ whole genome shotgun (WGS) entry which is preliminary data.</text>
</comment>
<evidence type="ECO:0000256" key="1">
    <source>
        <dbReference type="ARBA" id="ARBA00011063"/>
    </source>
</evidence>
<comment type="similarity">
    <text evidence="1">Belongs to the low molecular weight phosphotyrosine protein phosphatase family.</text>
</comment>
<feature type="domain" description="Phosphotyrosine protein phosphatase I" evidence="6">
    <location>
        <begin position="13"/>
        <end position="166"/>
    </location>
</feature>
<dbReference type="PRINTS" id="PR00719">
    <property type="entry name" value="LMWPTPASE"/>
</dbReference>
<evidence type="ECO:0000313" key="8">
    <source>
        <dbReference type="Proteomes" id="UP000559182"/>
    </source>
</evidence>
<dbReference type="InterPro" id="IPR017867">
    <property type="entry name" value="Tyr_phospatase_low_mol_wt"/>
</dbReference>
<dbReference type="SUPFAM" id="SSF52788">
    <property type="entry name" value="Phosphotyrosine protein phosphatases I"/>
    <property type="match status" value="1"/>
</dbReference>
<dbReference type="EC" id="3.1.3.48" evidence="2"/>
<evidence type="ECO:0000256" key="5">
    <source>
        <dbReference type="PIRSR" id="PIRSR617867-1"/>
    </source>
</evidence>
<dbReference type="CDD" id="cd16343">
    <property type="entry name" value="LMWPTP"/>
    <property type="match status" value="1"/>
</dbReference>
<keyword evidence="3 7" id="KW-0378">Hydrolase</keyword>
<feature type="active site" evidence="5">
    <location>
        <position position="19"/>
    </location>
</feature>
<keyword evidence="4" id="KW-0904">Protein phosphatase</keyword>
<dbReference type="InterPro" id="IPR050438">
    <property type="entry name" value="LMW_PTPase"/>
</dbReference>
<dbReference type="InterPro" id="IPR036196">
    <property type="entry name" value="Ptyr_pPase_sf"/>
</dbReference>
<evidence type="ECO:0000256" key="2">
    <source>
        <dbReference type="ARBA" id="ARBA00013064"/>
    </source>
</evidence>
<dbReference type="Gene3D" id="3.40.50.2300">
    <property type="match status" value="1"/>
</dbReference>
<protein>
    <recommendedName>
        <fullName evidence="2">protein-tyrosine-phosphatase</fullName>
        <ecNumber evidence="2">3.1.3.48</ecNumber>
    </recommendedName>
</protein>
<accession>A0A839NHR5</accession>
<dbReference type="Pfam" id="PF01451">
    <property type="entry name" value="LMWPc"/>
    <property type="match status" value="1"/>
</dbReference>
<evidence type="ECO:0000313" key="7">
    <source>
        <dbReference type="EMBL" id="MBB2893962.1"/>
    </source>
</evidence>
<dbReference type="PANTHER" id="PTHR11717:SF7">
    <property type="entry name" value="LOW MOLECULAR WEIGHT PHOSPHOTYROSINE PROTEIN PHOSPHATASE"/>
    <property type="match status" value="1"/>
</dbReference>
<feature type="active site" evidence="5">
    <location>
        <position position="25"/>
    </location>
</feature>
<keyword evidence="8" id="KW-1185">Reference proteome</keyword>
<dbReference type="SMART" id="SM00226">
    <property type="entry name" value="LMWPc"/>
    <property type="match status" value="1"/>
</dbReference>
<sequence length="172" mass="18716">MTATSAQGHPSPYRVCFVCSGNICRSPMGEVILRSMLDDADLGGEVAVDSAGIGDWHVGQGADPRTLAALKRGGYDGSAHVARQFEASYLEDHDLILAADRGHLRDLLQLAEGRDGDAETRLVREFDPDAMAAGELELDDPYFGNASDFDRCRHEIELACRGLVAELQRELR</sequence>
<name>A0A839NHR5_9MICO</name>
<dbReference type="PANTHER" id="PTHR11717">
    <property type="entry name" value="LOW MOLECULAR WEIGHT PROTEIN TYROSINE PHOSPHATASE"/>
    <property type="match status" value="1"/>
</dbReference>
<dbReference type="InterPro" id="IPR023485">
    <property type="entry name" value="Ptyr_pPase"/>
</dbReference>
<proteinExistence type="inferred from homology"/>
<evidence type="ECO:0000256" key="4">
    <source>
        <dbReference type="ARBA" id="ARBA00022912"/>
    </source>
</evidence>
<dbReference type="AlphaFoldDB" id="A0A839NHR5"/>
<evidence type="ECO:0000256" key="3">
    <source>
        <dbReference type="ARBA" id="ARBA00022801"/>
    </source>
</evidence>
<dbReference type="Proteomes" id="UP000559182">
    <property type="component" value="Unassembled WGS sequence"/>
</dbReference>
<gene>
    <name evidence="7" type="ORF">FHU39_003998</name>
</gene>
<feature type="active site" description="Proton donor" evidence="5">
    <location>
        <position position="140"/>
    </location>
</feature>
<dbReference type="RefSeq" id="WP_343066027.1">
    <property type="nucleotide sequence ID" value="NZ_JACHVQ010000004.1"/>
</dbReference>
<organism evidence="7 8">
    <name type="scientific">Flexivirga oryzae</name>
    <dbReference type="NCBI Taxonomy" id="1794944"/>
    <lineage>
        <taxon>Bacteria</taxon>
        <taxon>Bacillati</taxon>
        <taxon>Actinomycetota</taxon>
        <taxon>Actinomycetes</taxon>
        <taxon>Micrococcales</taxon>
        <taxon>Dermacoccaceae</taxon>
        <taxon>Flexivirga</taxon>
    </lineage>
</organism>
<dbReference type="GO" id="GO:0004725">
    <property type="term" value="F:protein tyrosine phosphatase activity"/>
    <property type="evidence" value="ECO:0007669"/>
    <property type="project" value="UniProtKB-EC"/>
</dbReference>
<evidence type="ECO:0000259" key="6">
    <source>
        <dbReference type="SMART" id="SM00226"/>
    </source>
</evidence>